<reference evidence="1 2" key="1">
    <citation type="submission" date="2017-06" db="EMBL/GenBank/DDBJ databases">
        <title>Comparative genomic analysis of Ambrosia Fusariam Clade fungi.</title>
        <authorList>
            <person name="Stajich J.E."/>
            <person name="Carrillo J."/>
            <person name="Kijimoto T."/>
            <person name="Eskalen A."/>
            <person name="O'Donnell K."/>
            <person name="Kasson M."/>
        </authorList>
    </citation>
    <scope>NUCLEOTIDE SEQUENCE [LARGE SCALE GENOMIC DNA]</scope>
    <source>
        <strain evidence="1 2">UCR1854</strain>
    </source>
</reference>
<proteinExistence type="predicted"/>
<keyword evidence="2" id="KW-1185">Reference proteome</keyword>
<organism evidence="1 2">
    <name type="scientific">Fusarium euwallaceae</name>
    <dbReference type="NCBI Taxonomy" id="1147111"/>
    <lineage>
        <taxon>Eukaryota</taxon>
        <taxon>Fungi</taxon>
        <taxon>Dikarya</taxon>
        <taxon>Ascomycota</taxon>
        <taxon>Pezizomycotina</taxon>
        <taxon>Sordariomycetes</taxon>
        <taxon>Hypocreomycetidae</taxon>
        <taxon>Hypocreales</taxon>
        <taxon>Nectriaceae</taxon>
        <taxon>Fusarium</taxon>
        <taxon>Fusarium solani species complex</taxon>
    </lineage>
</organism>
<gene>
    <name evidence="1" type="ORF">BHE90_008542</name>
</gene>
<sequence length="156" mass="17386">MPIGQPEVRDAHGFIRLIQQRTWHHVSLSRDSVCVTPGLYRSCGTGQDDRAAPAHSQPEQTHARLIGRGAGDAMLPSKNLESSLEAPEARSFWTWREKPPLKMLCTPSQIKSNEAIPLAHPRVACFAHFTSLQKQKSVFAEKKDEAMRRGSIANPH</sequence>
<dbReference type="Proteomes" id="UP000287124">
    <property type="component" value="Unassembled WGS sequence"/>
</dbReference>
<accession>A0A430LML5</accession>
<comment type="caution">
    <text evidence="1">The sequence shown here is derived from an EMBL/GenBank/DDBJ whole genome shotgun (WGS) entry which is preliminary data.</text>
</comment>
<evidence type="ECO:0000313" key="2">
    <source>
        <dbReference type="Proteomes" id="UP000287124"/>
    </source>
</evidence>
<dbReference type="EMBL" id="MIKF01000135">
    <property type="protein sequence ID" value="RTE76969.1"/>
    <property type="molecule type" value="Genomic_DNA"/>
</dbReference>
<evidence type="ECO:0000313" key="1">
    <source>
        <dbReference type="EMBL" id="RTE76969.1"/>
    </source>
</evidence>
<dbReference type="AlphaFoldDB" id="A0A430LML5"/>
<name>A0A430LML5_9HYPO</name>
<protein>
    <submittedName>
        <fullName evidence="1">Uncharacterized protein</fullName>
    </submittedName>
</protein>